<dbReference type="Proteomes" id="UP000310017">
    <property type="component" value="Chromosome"/>
</dbReference>
<evidence type="ECO:0000313" key="3">
    <source>
        <dbReference type="Proteomes" id="UP000310017"/>
    </source>
</evidence>
<dbReference type="RefSeq" id="WP_138853126.1">
    <property type="nucleotide sequence ID" value="NZ_CP040710.1"/>
</dbReference>
<evidence type="ECO:0000313" key="2">
    <source>
        <dbReference type="EMBL" id="QCX00782.1"/>
    </source>
</evidence>
<sequence>MRKLSITLIAAMLFATGSLFANDFNKGNEPTKSLSEQIGALLEQNSFSQDQDGKTAEVIFILNNEKEIVVLSVNGADDTLGGFIKARLNYKAVEMSSFEPGKKYAVQVRITV</sequence>
<proteinExistence type="predicted"/>
<accession>A0A5B7SRC6</accession>
<name>A0A5B7SRC6_9FLAO</name>
<dbReference type="KEGG" id="asag:FGM00_11930"/>
<gene>
    <name evidence="2" type="ORF">FGM00_11930</name>
</gene>
<organism evidence="2 3">
    <name type="scientific">Aggregatimonas sangjinii</name>
    <dbReference type="NCBI Taxonomy" id="2583587"/>
    <lineage>
        <taxon>Bacteria</taxon>
        <taxon>Pseudomonadati</taxon>
        <taxon>Bacteroidota</taxon>
        <taxon>Flavobacteriia</taxon>
        <taxon>Flavobacteriales</taxon>
        <taxon>Flavobacteriaceae</taxon>
        <taxon>Aggregatimonas</taxon>
    </lineage>
</organism>
<reference evidence="2 3" key="1">
    <citation type="submission" date="2019-05" db="EMBL/GenBank/DDBJ databases">
        <title>Genome sequencing of F202Z8.</title>
        <authorList>
            <person name="Kwon Y.M."/>
        </authorList>
    </citation>
    <scope>NUCLEOTIDE SEQUENCE [LARGE SCALE GENOMIC DNA]</scope>
    <source>
        <strain evidence="2 3">F202Z8</strain>
    </source>
</reference>
<protein>
    <submittedName>
        <fullName evidence="2">Uncharacterized protein</fullName>
    </submittedName>
</protein>
<evidence type="ECO:0000256" key="1">
    <source>
        <dbReference type="SAM" id="SignalP"/>
    </source>
</evidence>
<feature type="chain" id="PRO_5023111725" evidence="1">
    <location>
        <begin position="22"/>
        <end position="112"/>
    </location>
</feature>
<dbReference type="EMBL" id="CP040710">
    <property type="protein sequence ID" value="QCX00782.1"/>
    <property type="molecule type" value="Genomic_DNA"/>
</dbReference>
<dbReference type="OrthoDB" id="1376285at2"/>
<feature type="signal peptide" evidence="1">
    <location>
        <begin position="1"/>
        <end position="21"/>
    </location>
</feature>
<keyword evidence="1" id="KW-0732">Signal</keyword>
<dbReference type="AlphaFoldDB" id="A0A5B7SRC6"/>
<keyword evidence="3" id="KW-1185">Reference proteome</keyword>